<feature type="transmembrane region" description="Helical" evidence="6">
    <location>
        <begin position="87"/>
        <end position="110"/>
    </location>
</feature>
<evidence type="ECO:0000256" key="1">
    <source>
        <dbReference type="ARBA" id="ARBA00004141"/>
    </source>
</evidence>
<dbReference type="Gene3D" id="1.20.1540.10">
    <property type="entry name" value="Rhomboid-like"/>
    <property type="match status" value="1"/>
</dbReference>
<evidence type="ECO:0000313" key="7">
    <source>
        <dbReference type="EMBL" id="OWO92777.1"/>
    </source>
</evidence>
<evidence type="ECO:0000256" key="6">
    <source>
        <dbReference type="SAM" id="Phobius"/>
    </source>
</evidence>
<dbReference type="GO" id="GO:0016020">
    <property type="term" value="C:membrane"/>
    <property type="evidence" value="ECO:0007669"/>
    <property type="project" value="UniProtKB-SubCell"/>
</dbReference>
<comment type="subcellular location">
    <subcellularLocation>
        <location evidence="1">Membrane</location>
        <topology evidence="1">Multi-pass membrane protein</topology>
    </subcellularLocation>
</comment>
<comment type="caution">
    <text evidence="7">The sequence shown here is derived from an EMBL/GenBank/DDBJ whole genome shotgun (WGS) entry which is preliminary data.</text>
</comment>
<dbReference type="InterPro" id="IPR035952">
    <property type="entry name" value="Rhomboid-like_sf"/>
</dbReference>
<dbReference type="OrthoDB" id="272778at2759"/>
<dbReference type="SMART" id="SM01160">
    <property type="entry name" value="DUF1751"/>
    <property type="match status" value="1"/>
</dbReference>
<feature type="transmembrane region" description="Helical" evidence="6">
    <location>
        <begin position="52"/>
        <end position="75"/>
    </location>
</feature>
<accession>A0A218YR44</accession>
<dbReference type="STRING" id="503106.A0A218YR44"/>
<dbReference type="InParanoid" id="A0A218YR44"/>
<proteinExistence type="predicted"/>
<keyword evidence="8" id="KW-1185">Reference proteome</keyword>
<dbReference type="GO" id="GO:0004252">
    <property type="term" value="F:serine-type endopeptidase activity"/>
    <property type="evidence" value="ECO:0007669"/>
    <property type="project" value="TreeGrafter"/>
</dbReference>
<evidence type="ECO:0000256" key="2">
    <source>
        <dbReference type="ARBA" id="ARBA00022692"/>
    </source>
</evidence>
<organism evidence="7 8">
    <name type="scientific">Diplocarpon coronariae</name>
    <dbReference type="NCBI Taxonomy" id="2795749"/>
    <lineage>
        <taxon>Eukaryota</taxon>
        <taxon>Fungi</taxon>
        <taxon>Dikarya</taxon>
        <taxon>Ascomycota</taxon>
        <taxon>Pezizomycotina</taxon>
        <taxon>Leotiomycetes</taxon>
        <taxon>Helotiales</taxon>
        <taxon>Drepanopezizaceae</taxon>
        <taxon>Diplocarpon</taxon>
    </lineage>
</organism>
<sequence>MLSTGFANAPVSRSLVYALVGTSILASITDTKHYFYIQVDPHLWRYHQLWRIFAYQLCYTNSTEVLFAAMTVYNMRVIERLWGSRKFASFTALSFLLTTFLSPMLLALLLRPLSLNTFNYLPAGSTPLIFSLLAQYHAVIPHVYKYRIAASPYLAPSSVPNTFTGLTFSDKSYVYLPAIQLALSQLPGSLLSAVVGWVVGYFWRNEVLPGRVTRWRVPGWVVGEKKRRRRSDFEGLRRRLESEGGVAGEGQVATGSDGRLGVESPGRRRTMGRQFMDQFRGA</sequence>
<feature type="region of interest" description="Disordered" evidence="5">
    <location>
        <begin position="244"/>
        <end position="282"/>
    </location>
</feature>
<dbReference type="EMBL" id="MZNU01000588">
    <property type="protein sequence ID" value="OWO92777.1"/>
    <property type="molecule type" value="Genomic_DNA"/>
</dbReference>
<keyword evidence="4 6" id="KW-0472">Membrane</keyword>
<feature type="transmembrane region" description="Helical" evidence="6">
    <location>
        <begin position="178"/>
        <end position="203"/>
    </location>
</feature>
<keyword evidence="3 6" id="KW-1133">Transmembrane helix</keyword>
<dbReference type="FunCoup" id="A0A218YR44">
    <property type="interactions" value="9"/>
</dbReference>
<dbReference type="PANTHER" id="PTHR43066">
    <property type="entry name" value="RHOMBOID-RELATED PROTEIN"/>
    <property type="match status" value="1"/>
</dbReference>
<evidence type="ECO:0000313" key="8">
    <source>
        <dbReference type="Proteomes" id="UP000242519"/>
    </source>
</evidence>
<evidence type="ECO:0000256" key="5">
    <source>
        <dbReference type="SAM" id="MobiDB-lite"/>
    </source>
</evidence>
<dbReference type="SUPFAM" id="SSF144091">
    <property type="entry name" value="Rhomboid-like"/>
    <property type="match status" value="1"/>
</dbReference>
<protein>
    <recommendedName>
        <fullName evidence="9">Peptidase S54 rhomboid domain-containing protein</fullName>
    </recommendedName>
</protein>
<evidence type="ECO:0000256" key="4">
    <source>
        <dbReference type="ARBA" id="ARBA00023136"/>
    </source>
</evidence>
<dbReference type="AlphaFoldDB" id="A0A218YR44"/>
<keyword evidence="2 6" id="KW-0812">Transmembrane</keyword>
<dbReference type="Proteomes" id="UP000242519">
    <property type="component" value="Unassembled WGS sequence"/>
</dbReference>
<dbReference type="PANTHER" id="PTHR43066:SF21">
    <property type="entry name" value="UBIQUITIN-ASSOCIATED DOMAIN-CONTAINING PROTEIN 2"/>
    <property type="match status" value="1"/>
</dbReference>
<gene>
    <name evidence="7" type="ORF">B2J93_1100</name>
</gene>
<evidence type="ECO:0008006" key="9">
    <source>
        <dbReference type="Google" id="ProtNLM"/>
    </source>
</evidence>
<evidence type="ECO:0000256" key="3">
    <source>
        <dbReference type="ARBA" id="ARBA00022989"/>
    </source>
</evidence>
<name>A0A218YR44_9HELO</name>
<reference evidence="7 8" key="1">
    <citation type="submission" date="2017-04" db="EMBL/GenBank/DDBJ databases">
        <title>Draft genome sequence of Marssonina coronaria NL1: causal agent of apple blotch.</title>
        <authorList>
            <person name="Cheng Q."/>
        </authorList>
    </citation>
    <scope>NUCLEOTIDE SEQUENCE [LARGE SCALE GENOMIC DNA]</scope>
    <source>
        <strain evidence="7 8">NL1</strain>
    </source>
</reference>